<gene>
    <name evidence="1" type="ORF">GLW05_19700</name>
</gene>
<evidence type="ECO:0008006" key="3">
    <source>
        <dbReference type="Google" id="ProtNLM"/>
    </source>
</evidence>
<protein>
    <recommendedName>
        <fullName evidence="3">SEC-C domain-containing protein</fullName>
    </recommendedName>
</protein>
<name>A0A6I5A696_9BACI</name>
<dbReference type="AlphaFoldDB" id="A0A6I5A696"/>
<sequence length="399" mass="47078">MNSNQILRNIQKGRERDAERLRKREEEFWHRADDAPRLKDVLQGFRKHELDDIRKTFGFQGLSSLNKGELVEELTTLIPQHYSRTLHLLDQQRYQFMKKMVKNQGQMSAKGFLYPNAYAFMSYCLAFPATFNGERSMVLPKELQEAFREADDAQLNQIVRENTEWIQLAEGMLYYYGYMSSHRLVKAVEYYTDTKLNEKVRRFFQVLSAYKIWELDPQIVSVDAEFAYVEVLDINELKEQQVARSEIPYYPFTKDELIEVGANIHKVRPSDSMKPFLQLMRNAYDIEEYELQSFAEIYETYIKQGMDINKVIEEVQESFDIPDYEFFKQLADAFVYANNNTRLWMLKGHKPTEISRGRESDNVEQNDEKVLPFKNTKKVGRNELCPCGSGKKYKKCCGK</sequence>
<dbReference type="EMBL" id="WMEQ01000022">
    <property type="protein sequence ID" value="MYL35799.1"/>
    <property type="molecule type" value="Genomic_DNA"/>
</dbReference>
<evidence type="ECO:0000313" key="1">
    <source>
        <dbReference type="EMBL" id="MYL35799.1"/>
    </source>
</evidence>
<dbReference type="Proteomes" id="UP000468638">
    <property type="component" value="Unassembled WGS sequence"/>
</dbReference>
<reference evidence="1 2" key="1">
    <citation type="submission" date="2019-11" db="EMBL/GenBank/DDBJ databases">
        <title>Genome sequences of 17 halophilic strains isolated from different environments.</title>
        <authorList>
            <person name="Furrow R.E."/>
        </authorList>
    </citation>
    <scope>NUCLEOTIDE SEQUENCE [LARGE SCALE GENOMIC DNA]</scope>
    <source>
        <strain evidence="1 2">22514_16_FS</strain>
    </source>
</reference>
<accession>A0A6I5A696</accession>
<organism evidence="1 2">
    <name type="scientific">Pontibacillus yanchengensis</name>
    <dbReference type="NCBI Taxonomy" id="462910"/>
    <lineage>
        <taxon>Bacteria</taxon>
        <taxon>Bacillati</taxon>
        <taxon>Bacillota</taxon>
        <taxon>Bacilli</taxon>
        <taxon>Bacillales</taxon>
        <taxon>Bacillaceae</taxon>
        <taxon>Pontibacillus</taxon>
    </lineage>
</organism>
<dbReference type="InterPro" id="IPR004027">
    <property type="entry name" value="SEC_C_motif"/>
</dbReference>
<evidence type="ECO:0000313" key="2">
    <source>
        <dbReference type="Proteomes" id="UP000468638"/>
    </source>
</evidence>
<dbReference type="SUPFAM" id="SSF103642">
    <property type="entry name" value="Sec-C motif"/>
    <property type="match status" value="1"/>
</dbReference>
<dbReference type="Gene3D" id="3.10.450.50">
    <property type="match status" value="1"/>
</dbReference>
<dbReference type="PANTHER" id="PTHR33747:SF1">
    <property type="entry name" value="ADENYLATE CYCLASE-ASSOCIATED CAP C-TERMINAL DOMAIN-CONTAINING PROTEIN"/>
    <property type="match status" value="1"/>
</dbReference>
<comment type="caution">
    <text evidence="1">The sequence shown here is derived from an EMBL/GenBank/DDBJ whole genome shotgun (WGS) entry which is preliminary data.</text>
</comment>
<dbReference type="RefSeq" id="WP_160910233.1">
    <property type="nucleotide sequence ID" value="NZ_WMEQ01000022.1"/>
</dbReference>
<dbReference type="OrthoDB" id="9814022at2"/>
<dbReference type="Pfam" id="PF02810">
    <property type="entry name" value="SEC-C"/>
    <property type="match status" value="1"/>
</dbReference>
<proteinExistence type="predicted"/>
<dbReference type="PANTHER" id="PTHR33747">
    <property type="entry name" value="UPF0225 PROTEIN SCO1677"/>
    <property type="match status" value="1"/>
</dbReference>